<evidence type="ECO:0000313" key="2">
    <source>
        <dbReference type="Proteomes" id="UP001235303"/>
    </source>
</evidence>
<dbReference type="Proteomes" id="UP001235303">
    <property type="component" value="Unassembled WGS sequence"/>
</dbReference>
<dbReference type="EMBL" id="JAQOSP010000124">
    <property type="protein sequence ID" value="MDJ1171705.1"/>
    <property type="molecule type" value="Genomic_DNA"/>
</dbReference>
<keyword evidence="2" id="KW-1185">Reference proteome</keyword>
<name>A0ABT7AXR5_9CYAN</name>
<comment type="caution">
    <text evidence="1">The sequence shown here is derived from an EMBL/GenBank/DDBJ whole genome shotgun (WGS) entry which is preliminary data.</text>
</comment>
<gene>
    <name evidence="1" type="ORF">PMG71_19950</name>
</gene>
<protein>
    <submittedName>
        <fullName evidence="1">Uncharacterized protein</fullName>
    </submittedName>
</protein>
<sequence>MTSKRKLVTFKTDEKLWKDFKAVCGKTTATEAFINFMMRCVEQGVLPSDQPTPEQHAALEQRVATLETLAIQGQEQLSALAQEITQFKIDFADHFPKK</sequence>
<accession>A0ABT7AXR5</accession>
<organism evidence="1 2">
    <name type="scientific">Roseofilum acuticapitatum BLCC-M154</name>
    <dbReference type="NCBI Taxonomy" id="3022444"/>
    <lineage>
        <taxon>Bacteria</taxon>
        <taxon>Bacillati</taxon>
        <taxon>Cyanobacteriota</taxon>
        <taxon>Cyanophyceae</taxon>
        <taxon>Desertifilales</taxon>
        <taxon>Desertifilaceae</taxon>
        <taxon>Roseofilum</taxon>
        <taxon>Roseofilum acuticapitatum</taxon>
    </lineage>
</organism>
<reference evidence="1 2" key="1">
    <citation type="submission" date="2023-01" db="EMBL/GenBank/DDBJ databases">
        <title>Novel diversity within Roseofilum (Cyanobacteria; Desertifilaceae) from marine benthic mats with descriptions of four novel species.</title>
        <authorList>
            <person name="Wang Y."/>
            <person name="Berthold D.E."/>
            <person name="Hu J."/>
            <person name="Lefler F.W."/>
            <person name="Laughinghouse H.D. IV."/>
        </authorList>
    </citation>
    <scope>NUCLEOTIDE SEQUENCE [LARGE SCALE GENOMIC DNA]</scope>
    <source>
        <strain evidence="1 2">BLCC-M154</strain>
    </source>
</reference>
<proteinExistence type="predicted"/>
<evidence type="ECO:0000313" key="1">
    <source>
        <dbReference type="EMBL" id="MDJ1171705.1"/>
    </source>
</evidence>
<dbReference type="RefSeq" id="WP_283755458.1">
    <property type="nucleotide sequence ID" value="NZ_JAQOSP010000124.1"/>
</dbReference>